<dbReference type="InterPro" id="IPR016155">
    <property type="entry name" value="Mopterin_synth/thiamin_S_b"/>
</dbReference>
<dbReference type="eggNOG" id="arCOG00536">
    <property type="taxonomic scope" value="Archaea"/>
</dbReference>
<dbReference type="CDD" id="cd00754">
    <property type="entry name" value="Ubl_MoaD"/>
    <property type="match status" value="1"/>
</dbReference>
<dbReference type="OrthoDB" id="45235at2157"/>
<dbReference type="PhylomeDB" id="A8AAQ0"/>
<evidence type="ECO:0000313" key="1">
    <source>
        <dbReference type="EMBL" id="ABU82002.1"/>
    </source>
</evidence>
<dbReference type="NCBIfam" id="TIGR01687">
    <property type="entry name" value="moaD_arch"/>
    <property type="match status" value="1"/>
</dbReference>
<dbReference type="InterPro" id="IPR003749">
    <property type="entry name" value="ThiS/MoaD-like"/>
</dbReference>
<dbReference type="Proteomes" id="UP000000262">
    <property type="component" value="Chromosome"/>
</dbReference>
<reference evidence="1 2" key="1">
    <citation type="journal article" date="2008" name="Genome Biol.">
        <title>A genomic analysis of the archaeal system Ignicoccus hospitalis-Nanoarchaeum equitans.</title>
        <authorList>
            <person name="Podar M."/>
            <person name="Anderson I."/>
            <person name="Makarova K.S."/>
            <person name="Elkins J.G."/>
            <person name="Ivanova N."/>
            <person name="Wall M.A."/>
            <person name="Lykidis A."/>
            <person name="Mavromatis K."/>
            <person name="Sun H."/>
            <person name="Hudson M.E."/>
            <person name="Chen W."/>
            <person name="Deciu C."/>
            <person name="Hutchison D."/>
            <person name="Eads J.R."/>
            <person name="Anderson A."/>
            <person name="Fernandes F."/>
            <person name="Szeto E."/>
            <person name="Lapidus A."/>
            <person name="Kyrpides N.C."/>
            <person name="Saier M.H.Jr."/>
            <person name="Richardson P.M."/>
            <person name="Rachel R."/>
            <person name="Huber H."/>
            <person name="Eisen J.A."/>
            <person name="Koonin E.V."/>
            <person name="Keller M."/>
            <person name="Stetter K.O."/>
        </authorList>
    </citation>
    <scope>NUCLEOTIDE SEQUENCE [LARGE SCALE GENOMIC DNA]</scope>
    <source>
        <strain evidence="2">KIN4/I / DSM 18386 / JCM 14125</strain>
    </source>
</reference>
<organism evidence="1 2">
    <name type="scientific">Ignicoccus hospitalis (strain KIN4/I / DSM 18386 / JCM 14125)</name>
    <dbReference type="NCBI Taxonomy" id="453591"/>
    <lineage>
        <taxon>Archaea</taxon>
        <taxon>Thermoproteota</taxon>
        <taxon>Thermoprotei</taxon>
        <taxon>Desulfurococcales</taxon>
        <taxon>Desulfurococcaceae</taxon>
        <taxon>Ignicoccus</taxon>
    </lineage>
</organism>
<dbReference type="Pfam" id="PF02597">
    <property type="entry name" value="ThiS"/>
    <property type="match status" value="1"/>
</dbReference>
<name>A8AAQ0_IGNH4</name>
<gene>
    <name evidence="1" type="ordered locus">Igni_0820</name>
</gene>
<dbReference type="EMBL" id="CP000816">
    <property type="protein sequence ID" value="ABU82002.1"/>
    <property type="molecule type" value="Genomic_DNA"/>
</dbReference>
<keyword evidence="2" id="KW-1185">Reference proteome</keyword>
<proteinExistence type="predicted"/>
<dbReference type="STRING" id="453591.Igni_0820"/>
<dbReference type="KEGG" id="iho:Igni_0820"/>
<dbReference type="HOGENOM" id="CLU_114601_1_2_2"/>
<dbReference type="InterPro" id="IPR010038">
    <property type="entry name" value="MoaD_arc-typ"/>
</dbReference>
<dbReference type="Gene3D" id="3.10.20.30">
    <property type="match status" value="1"/>
</dbReference>
<protein>
    <submittedName>
        <fullName evidence="1">MoaD family protein</fullName>
    </submittedName>
</protein>
<dbReference type="InterPro" id="IPR012675">
    <property type="entry name" value="Beta-grasp_dom_sf"/>
</dbReference>
<dbReference type="AlphaFoldDB" id="A8AAQ0"/>
<evidence type="ECO:0000313" key="2">
    <source>
        <dbReference type="Proteomes" id="UP000000262"/>
    </source>
</evidence>
<sequence>MKVKVQFFAFLRDEIGKKEDEFECDCSSPEELLEELFKRYPKLKEEDEQYKRFGLELKVLVNGREWKYLDSLKGDEVEVALFPPAAGG</sequence>
<dbReference type="SUPFAM" id="SSF54285">
    <property type="entry name" value="MoaD/ThiS"/>
    <property type="match status" value="1"/>
</dbReference>
<accession>A8AAQ0</accession>